<evidence type="ECO:0000313" key="2">
    <source>
        <dbReference type="EMBL" id="MBN8227535.1"/>
    </source>
</evidence>
<sequence>MSKVSSRPASSPVPSSVRTEPAAAPRVTNAVRPQAPYPVADGMDVSKAGTRPPVSLDVPPPRQAQAQAVTRRDGRAQDGKRTIRVETGVADGPWGSTVHQYIEIRVKPLDLGIAPGQLQAELDRASAEKLADDEKAYGADMRAAGYASLQEWSKAQGYYGSPSHVAWAEAASARTGGQIPADWWMRFDPFGGTAGNGPNILPTGEYPGVASRIAMCHDTDWDLGRYFGAGPLSKLRGAENAQDLGPLGLNPLLGGDLYTFGHADWDVTYGEEVQRSGR</sequence>
<gene>
    <name evidence="2" type="ORF">JYK02_08450</name>
</gene>
<protein>
    <submittedName>
        <fullName evidence="2">Uncharacterized protein</fullName>
    </submittedName>
</protein>
<proteinExistence type="predicted"/>
<accession>A0ABS3D8Z9</accession>
<keyword evidence="3" id="KW-1185">Reference proteome</keyword>
<dbReference type="EMBL" id="JAFIMU010000004">
    <property type="protein sequence ID" value="MBN8227535.1"/>
    <property type="molecule type" value="Genomic_DNA"/>
</dbReference>
<feature type="compositionally biased region" description="Basic and acidic residues" evidence="1">
    <location>
        <begin position="70"/>
        <end position="79"/>
    </location>
</feature>
<reference evidence="2 3" key="1">
    <citation type="submission" date="2021-02" db="EMBL/GenBank/DDBJ databases">
        <title>De Novo genome assembly of isolated myxobacteria.</title>
        <authorList>
            <person name="Stevens D.C."/>
        </authorList>
    </citation>
    <scope>NUCLEOTIDE SEQUENCE [LARGE SCALE GENOMIC DNA]</scope>
    <source>
        <strain evidence="2 3">ATCC 29039</strain>
    </source>
</reference>
<comment type="caution">
    <text evidence="2">The sequence shown here is derived from an EMBL/GenBank/DDBJ whole genome shotgun (WGS) entry which is preliminary data.</text>
</comment>
<evidence type="ECO:0000256" key="1">
    <source>
        <dbReference type="SAM" id="MobiDB-lite"/>
    </source>
</evidence>
<organism evidence="2 3">
    <name type="scientific">Corallococcus macrosporus</name>
    <dbReference type="NCBI Taxonomy" id="35"/>
    <lineage>
        <taxon>Bacteria</taxon>
        <taxon>Pseudomonadati</taxon>
        <taxon>Myxococcota</taxon>
        <taxon>Myxococcia</taxon>
        <taxon>Myxococcales</taxon>
        <taxon>Cystobacterineae</taxon>
        <taxon>Myxococcaceae</taxon>
        <taxon>Corallococcus</taxon>
    </lineage>
</organism>
<dbReference type="Proteomes" id="UP000664052">
    <property type="component" value="Unassembled WGS sequence"/>
</dbReference>
<evidence type="ECO:0000313" key="3">
    <source>
        <dbReference type="Proteomes" id="UP000664052"/>
    </source>
</evidence>
<feature type="compositionally biased region" description="Low complexity" evidence="1">
    <location>
        <begin position="1"/>
        <end position="17"/>
    </location>
</feature>
<feature type="region of interest" description="Disordered" evidence="1">
    <location>
        <begin position="1"/>
        <end position="79"/>
    </location>
</feature>
<dbReference type="RefSeq" id="WP_207050379.1">
    <property type="nucleotide sequence ID" value="NZ_JAFIMU010000004.1"/>
</dbReference>
<name>A0ABS3D8Z9_9BACT</name>